<organism evidence="1 2">
    <name type="scientific">Krasilnikovia cinnamomea</name>
    <dbReference type="NCBI Taxonomy" id="349313"/>
    <lineage>
        <taxon>Bacteria</taxon>
        <taxon>Bacillati</taxon>
        <taxon>Actinomycetota</taxon>
        <taxon>Actinomycetes</taxon>
        <taxon>Micromonosporales</taxon>
        <taxon>Micromonosporaceae</taxon>
        <taxon>Krasilnikovia</taxon>
    </lineage>
</organism>
<gene>
    <name evidence="1" type="ORF">EV385_1410</name>
</gene>
<evidence type="ECO:0000313" key="1">
    <source>
        <dbReference type="EMBL" id="RZU49657.1"/>
    </source>
</evidence>
<dbReference type="OrthoDB" id="3215033at2"/>
<protein>
    <submittedName>
        <fullName evidence="1">DUF3046 family protein</fullName>
    </submittedName>
</protein>
<comment type="caution">
    <text evidence="1">The sequence shown here is derived from an EMBL/GenBank/DDBJ whole genome shotgun (WGS) entry which is preliminary data.</text>
</comment>
<reference evidence="1 2" key="1">
    <citation type="submission" date="2019-02" db="EMBL/GenBank/DDBJ databases">
        <title>Sequencing the genomes of 1000 actinobacteria strains.</title>
        <authorList>
            <person name="Klenk H.-P."/>
        </authorList>
    </citation>
    <scope>NUCLEOTIDE SEQUENCE [LARGE SCALE GENOMIC DNA]</scope>
    <source>
        <strain evidence="1 2">DSM 45162</strain>
    </source>
</reference>
<keyword evidence="2" id="KW-1185">Reference proteome</keyword>
<proteinExistence type="predicted"/>
<dbReference type="InterPro" id="IPR021408">
    <property type="entry name" value="DUF3046"/>
</dbReference>
<sequence length="66" mass="7302">MRLTDFWARLEQTFGVSYARSLAADHAFADLGGRTIDQAIAQGVDTATVWRAVVAAYPDRVPVRLH</sequence>
<dbReference type="AlphaFoldDB" id="A0A4Q7ZFX5"/>
<dbReference type="EMBL" id="SHKY01000001">
    <property type="protein sequence ID" value="RZU49657.1"/>
    <property type="molecule type" value="Genomic_DNA"/>
</dbReference>
<dbReference type="Pfam" id="PF11248">
    <property type="entry name" value="DUF3046"/>
    <property type="match status" value="1"/>
</dbReference>
<name>A0A4Q7ZFX5_9ACTN</name>
<dbReference type="Proteomes" id="UP000292564">
    <property type="component" value="Unassembled WGS sequence"/>
</dbReference>
<dbReference type="RefSeq" id="WP_130508692.1">
    <property type="nucleotide sequence ID" value="NZ_SHKY01000001.1"/>
</dbReference>
<accession>A0A4Q7ZFX5</accession>
<evidence type="ECO:0000313" key="2">
    <source>
        <dbReference type="Proteomes" id="UP000292564"/>
    </source>
</evidence>